<reference evidence="7 8" key="1">
    <citation type="journal article" date="2011" name="Genome Biol.">
        <title>Comparative genome sequence analysis underscores mycoparasitism as the ancestral life style of Trichoderma.</title>
        <authorList>
            <person name="Kubicek C.P."/>
            <person name="Herrera-Estrella A."/>
            <person name="Seidl-Seiboth V."/>
            <person name="Martinez D.A."/>
            <person name="Druzhinina I.S."/>
            <person name="Thon M."/>
            <person name="Zeilinger S."/>
            <person name="Casas-Flores S."/>
            <person name="Horwitz B.A."/>
            <person name="Mukherjee P.K."/>
            <person name="Mukherjee M."/>
            <person name="Kredics L."/>
            <person name="Alcaraz L.D."/>
            <person name="Aerts A."/>
            <person name="Antal Z."/>
            <person name="Atanasova L."/>
            <person name="Cervantes-Badillo M.G."/>
            <person name="Challacombe J."/>
            <person name="Chertkov O."/>
            <person name="McCluskey K."/>
            <person name="Coulpier F."/>
            <person name="Deshpande N."/>
            <person name="von Doehren H."/>
            <person name="Ebbole D.J."/>
            <person name="Esquivel-Naranjo E.U."/>
            <person name="Fekete E."/>
            <person name="Flipphi M."/>
            <person name="Glaser F."/>
            <person name="Gomez-Rodriguez E.Y."/>
            <person name="Gruber S."/>
            <person name="Han C."/>
            <person name="Henrissat B."/>
            <person name="Hermosa R."/>
            <person name="Hernandez-Onate M."/>
            <person name="Karaffa L."/>
            <person name="Kosti I."/>
            <person name="Le Crom S."/>
            <person name="Lindquist E."/>
            <person name="Lucas S."/>
            <person name="Luebeck M."/>
            <person name="Luebeck P.S."/>
            <person name="Margeot A."/>
            <person name="Metz B."/>
            <person name="Misra M."/>
            <person name="Nevalainen H."/>
            <person name="Omann M."/>
            <person name="Packer N."/>
            <person name="Perrone G."/>
            <person name="Uresti-Rivera E.E."/>
            <person name="Salamov A."/>
            <person name="Schmoll M."/>
            <person name="Seiboth B."/>
            <person name="Shapiro H."/>
            <person name="Sukno S."/>
            <person name="Tamayo-Ramos J.A."/>
            <person name="Tisch D."/>
            <person name="Wiest A."/>
            <person name="Wilkinson H.H."/>
            <person name="Zhang M."/>
            <person name="Coutinho P.M."/>
            <person name="Kenerley C.M."/>
            <person name="Monte E."/>
            <person name="Baker S.E."/>
            <person name="Grigoriev I.V."/>
        </authorList>
    </citation>
    <scope>NUCLEOTIDE SEQUENCE [LARGE SCALE GENOMIC DNA]</scope>
    <source>
        <strain evidence="8">ATCC 20476 / IMI 206040</strain>
    </source>
</reference>
<accession>G9P5X9</accession>
<dbReference type="Pfam" id="PF01596">
    <property type="entry name" value="Methyltransf_3"/>
    <property type="match status" value="1"/>
</dbReference>
<comment type="similarity">
    <text evidence="6">Belongs to the class I-like SAM-binding methyltransferase superfamily. Cation-dependent O-methyltransferase family.</text>
</comment>
<dbReference type="PANTHER" id="PTHR43836:SF2">
    <property type="entry name" value="CATECHOL O-METHYLTRANSFERASE 1-RELATED"/>
    <property type="match status" value="1"/>
</dbReference>
<dbReference type="InterPro" id="IPR029063">
    <property type="entry name" value="SAM-dependent_MTases_sf"/>
</dbReference>
<dbReference type="OMA" id="AIDEFGC"/>
<evidence type="ECO:0000256" key="1">
    <source>
        <dbReference type="ARBA" id="ARBA00012880"/>
    </source>
</evidence>
<proteinExistence type="inferred from homology"/>
<dbReference type="EC" id="2.1.1.6" evidence="1"/>
<dbReference type="GO" id="GO:0008171">
    <property type="term" value="F:O-methyltransferase activity"/>
    <property type="evidence" value="ECO:0007669"/>
    <property type="project" value="InterPro"/>
</dbReference>
<evidence type="ECO:0000256" key="6">
    <source>
        <dbReference type="ARBA" id="ARBA00023453"/>
    </source>
</evidence>
<dbReference type="HOGENOM" id="CLU_050461_4_0_1"/>
<keyword evidence="5" id="KW-0128">Catecholamine metabolism</keyword>
<dbReference type="SUPFAM" id="SSF53335">
    <property type="entry name" value="S-adenosyl-L-methionine-dependent methyltransferases"/>
    <property type="match status" value="1"/>
</dbReference>
<name>G9P5X9_HYPAI</name>
<keyword evidence="2" id="KW-0489">Methyltransferase</keyword>
<evidence type="ECO:0000256" key="2">
    <source>
        <dbReference type="ARBA" id="ARBA00022603"/>
    </source>
</evidence>
<organism evidence="7 8">
    <name type="scientific">Hypocrea atroviridis (strain ATCC 20476 / IMI 206040)</name>
    <name type="common">Trichoderma atroviride</name>
    <dbReference type="NCBI Taxonomy" id="452589"/>
    <lineage>
        <taxon>Eukaryota</taxon>
        <taxon>Fungi</taxon>
        <taxon>Dikarya</taxon>
        <taxon>Ascomycota</taxon>
        <taxon>Pezizomycotina</taxon>
        <taxon>Sordariomycetes</taxon>
        <taxon>Hypocreomycetidae</taxon>
        <taxon>Hypocreales</taxon>
        <taxon>Hypocreaceae</taxon>
        <taxon>Trichoderma</taxon>
    </lineage>
</organism>
<dbReference type="OrthoDB" id="186626at2759"/>
<dbReference type="PANTHER" id="PTHR43836">
    <property type="entry name" value="CATECHOL O-METHYLTRANSFERASE 1-RELATED"/>
    <property type="match status" value="1"/>
</dbReference>
<keyword evidence="3" id="KW-0808">Transferase</keyword>
<comment type="caution">
    <text evidence="7">The sequence shown here is derived from an EMBL/GenBank/DDBJ whole genome shotgun (WGS) entry which is preliminary data.</text>
</comment>
<dbReference type="GeneID" id="25778680"/>
<dbReference type="Proteomes" id="UP000005426">
    <property type="component" value="Unassembled WGS sequence"/>
</dbReference>
<dbReference type="GO" id="GO:0032259">
    <property type="term" value="P:methylation"/>
    <property type="evidence" value="ECO:0007669"/>
    <property type="project" value="UniProtKB-KW"/>
</dbReference>
<dbReference type="EMBL" id="ABDG02000027">
    <property type="protein sequence ID" value="EHK42203.1"/>
    <property type="molecule type" value="Genomic_DNA"/>
</dbReference>
<sequence>MDPPEIVALGEKYPGLKKVFETGVESDDGREDKLLSFILSHPDLENLRGSPTKILSVIDDFSANHEFLISIGGHKAGVLSNLIAEEKPQTVVELGGYLGYSAILFADTMRRSNPSQQIRVFSLEFSAEFSSIARQLIELAGLSDIVTVVTGTAEESLRKLHAQGTLTSVDFLFLDHVEDLYPADFKVYEELGLLHKGAVIAADNVVRPGAPEYRKLVRSHPRLQSTGVRGLIQPGDLEDEIEISRVIA</sequence>
<dbReference type="GO" id="GO:0006584">
    <property type="term" value="P:catecholamine metabolic process"/>
    <property type="evidence" value="ECO:0007669"/>
    <property type="project" value="UniProtKB-KW"/>
</dbReference>
<evidence type="ECO:0000256" key="3">
    <source>
        <dbReference type="ARBA" id="ARBA00022679"/>
    </source>
</evidence>
<evidence type="ECO:0000256" key="5">
    <source>
        <dbReference type="ARBA" id="ARBA00022939"/>
    </source>
</evidence>
<gene>
    <name evidence="7" type="ORF">TRIATDRAFT_251725</name>
</gene>
<dbReference type="eggNOG" id="KOG1663">
    <property type="taxonomic scope" value="Eukaryota"/>
</dbReference>
<keyword evidence="8" id="KW-1185">Reference proteome</keyword>
<dbReference type="PROSITE" id="PS51682">
    <property type="entry name" value="SAM_OMT_I"/>
    <property type="match status" value="1"/>
</dbReference>
<evidence type="ECO:0000313" key="7">
    <source>
        <dbReference type="EMBL" id="EHK42203.1"/>
    </source>
</evidence>
<dbReference type="KEGG" id="tatv:25778680"/>
<dbReference type="Gene3D" id="3.40.50.150">
    <property type="entry name" value="Vaccinia Virus protein VP39"/>
    <property type="match status" value="1"/>
</dbReference>
<dbReference type="AlphaFoldDB" id="G9P5X9"/>
<keyword evidence="4" id="KW-0949">S-adenosyl-L-methionine</keyword>
<evidence type="ECO:0000313" key="8">
    <source>
        <dbReference type="Proteomes" id="UP000005426"/>
    </source>
</evidence>
<evidence type="ECO:0000256" key="4">
    <source>
        <dbReference type="ARBA" id="ARBA00022691"/>
    </source>
</evidence>
<dbReference type="STRING" id="452589.G9P5X9"/>
<protein>
    <recommendedName>
        <fullName evidence="1">catechol O-methyltransferase</fullName>
        <ecNumber evidence="1">2.1.1.6</ecNumber>
    </recommendedName>
</protein>
<dbReference type="InterPro" id="IPR002935">
    <property type="entry name" value="SAM_O-MeTrfase"/>
</dbReference>